<comment type="caution">
    <text evidence="2">The sequence shown here is derived from an EMBL/GenBank/DDBJ whole genome shotgun (WGS) entry which is preliminary data.</text>
</comment>
<gene>
    <name evidence="2" type="ORF">Sjap_019120</name>
</gene>
<dbReference type="EMBL" id="JBBNAE010000008">
    <property type="protein sequence ID" value="KAK9101866.1"/>
    <property type="molecule type" value="Genomic_DNA"/>
</dbReference>
<protein>
    <submittedName>
        <fullName evidence="2">Uncharacterized protein</fullName>
    </submittedName>
</protein>
<dbReference type="PANTHER" id="PTHR19241">
    <property type="entry name" value="ATP-BINDING CASSETTE TRANSPORTER"/>
    <property type="match status" value="1"/>
</dbReference>
<reference evidence="2 3" key="1">
    <citation type="submission" date="2024-01" db="EMBL/GenBank/DDBJ databases">
        <title>Genome assemblies of Stephania.</title>
        <authorList>
            <person name="Yang L."/>
        </authorList>
    </citation>
    <scope>NUCLEOTIDE SEQUENCE [LARGE SCALE GENOMIC DNA]</scope>
    <source>
        <strain evidence="2">QJT</strain>
        <tissue evidence="2">Leaf</tissue>
    </source>
</reference>
<evidence type="ECO:0000313" key="3">
    <source>
        <dbReference type="Proteomes" id="UP001417504"/>
    </source>
</evidence>
<dbReference type="AlphaFoldDB" id="A0AAP0HZ19"/>
<evidence type="ECO:0000313" key="2">
    <source>
        <dbReference type="EMBL" id="KAK9101866.1"/>
    </source>
</evidence>
<sequence length="172" mass="18912">MNAGEMMIGPSRALFMDEISNDSIRQSIHILQGTTLISLLQPAPENYDLFRRHYSPLGWTGPRENVLEFFESMGFKCMSYRLFMIGDIMKTSEAALGSIAGMSHTVCPCQGICRGSPTIPDEISTDFDKSKNPQAALTTKKYGEMKNQGITEGRLELLKGVSGAFRPGVPIA</sequence>
<dbReference type="Proteomes" id="UP001417504">
    <property type="component" value="Unassembled WGS sequence"/>
</dbReference>
<organism evidence="2 3">
    <name type="scientific">Stephania japonica</name>
    <dbReference type="NCBI Taxonomy" id="461633"/>
    <lineage>
        <taxon>Eukaryota</taxon>
        <taxon>Viridiplantae</taxon>
        <taxon>Streptophyta</taxon>
        <taxon>Embryophyta</taxon>
        <taxon>Tracheophyta</taxon>
        <taxon>Spermatophyta</taxon>
        <taxon>Magnoliopsida</taxon>
        <taxon>Ranunculales</taxon>
        <taxon>Menispermaceae</taxon>
        <taxon>Menispermoideae</taxon>
        <taxon>Cissampelideae</taxon>
        <taxon>Stephania</taxon>
    </lineage>
</organism>
<keyword evidence="1" id="KW-0813">Transport</keyword>
<name>A0AAP0HZ19_9MAGN</name>
<accession>A0AAP0HZ19</accession>
<keyword evidence="3" id="KW-1185">Reference proteome</keyword>
<proteinExistence type="predicted"/>
<evidence type="ECO:0000256" key="1">
    <source>
        <dbReference type="ARBA" id="ARBA00022448"/>
    </source>
</evidence>